<dbReference type="InParanoid" id="A0A2G5EER8"/>
<accession>A0A2G5EER8</accession>
<gene>
    <name evidence="1" type="ORF">AQUCO_00900650v1</name>
</gene>
<keyword evidence="2" id="KW-1185">Reference proteome</keyword>
<reference evidence="1 2" key="1">
    <citation type="submission" date="2017-09" db="EMBL/GenBank/DDBJ databases">
        <title>WGS assembly of Aquilegia coerulea Goldsmith.</title>
        <authorList>
            <person name="Hodges S."/>
            <person name="Kramer E."/>
            <person name="Nordborg M."/>
            <person name="Tomkins J."/>
            <person name="Borevitz J."/>
            <person name="Derieg N."/>
            <person name="Yan J."/>
            <person name="Mihaltcheva S."/>
            <person name="Hayes R.D."/>
            <person name="Rokhsar D."/>
        </authorList>
    </citation>
    <scope>NUCLEOTIDE SEQUENCE [LARGE SCALE GENOMIC DNA]</scope>
    <source>
        <strain evidence="2">cv. Goldsmith</strain>
    </source>
</reference>
<protein>
    <submittedName>
        <fullName evidence="1">Uncharacterized protein</fullName>
    </submittedName>
</protein>
<dbReference type="Proteomes" id="UP000230069">
    <property type="component" value="Unassembled WGS sequence"/>
</dbReference>
<proteinExistence type="predicted"/>
<dbReference type="EMBL" id="KZ305026">
    <property type="protein sequence ID" value="PIA54242.1"/>
    <property type="molecule type" value="Genomic_DNA"/>
</dbReference>
<name>A0A2G5EER8_AQUCA</name>
<sequence length="110" mass="12602">MVECCFGEEMKLVRWKWKKGNNFVWKKKGEMRKAQSHIITSATAIVLTNFEKDFIAISFSDSGESNLLLLLLELELLLLLLLELLLLEETTTRVVDVVVGLEENLGLLMF</sequence>
<evidence type="ECO:0000313" key="2">
    <source>
        <dbReference type="Proteomes" id="UP000230069"/>
    </source>
</evidence>
<organism evidence="1 2">
    <name type="scientific">Aquilegia coerulea</name>
    <name type="common">Rocky mountain columbine</name>
    <dbReference type="NCBI Taxonomy" id="218851"/>
    <lineage>
        <taxon>Eukaryota</taxon>
        <taxon>Viridiplantae</taxon>
        <taxon>Streptophyta</taxon>
        <taxon>Embryophyta</taxon>
        <taxon>Tracheophyta</taxon>
        <taxon>Spermatophyta</taxon>
        <taxon>Magnoliopsida</taxon>
        <taxon>Ranunculales</taxon>
        <taxon>Ranunculaceae</taxon>
        <taxon>Thalictroideae</taxon>
        <taxon>Aquilegia</taxon>
    </lineage>
</organism>
<dbReference type="AlphaFoldDB" id="A0A2G5EER8"/>
<evidence type="ECO:0000313" key="1">
    <source>
        <dbReference type="EMBL" id="PIA54242.1"/>
    </source>
</evidence>